<dbReference type="Proteomes" id="UP000427906">
    <property type="component" value="Chromosome"/>
</dbReference>
<protein>
    <submittedName>
        <fullName evidence="1">Uncharacterized protein</fullName>
    </submittedName>
</protein>
<name>A0A5K7YGZ1_9BACT</name>
<reference evidence="1 2" key="1">
    <citation type="submission" date="2019-11" db="EMBL/GenBank/DDBJ databases">
        <title>Comparative genomics of hydrocarbon-degrading Desulfosarcina strains.</title>
        <authorList>
            <person name="Watanabe M."/>
            <person name="Kojima H."/>
            <person name="Fukui M."/>
        </authorList>
    </citation>
    <scope>NUCLEOTIDE SEQUENCE [LARGE SCALE GENOMIC DNA]</scope>
    <source>
        <strain evidence="1 2">PL12</strain>
    </source>
</reference>
<gene>
    <name evidence="1" type="ORF">DSCA_22380</name>
</gene>
<keyword evidence="2" id="KW-1185">Reference proteome</keyword>
<proteinExistence type="predicted"/>
<dbReference type="EMBL" id="AP021874">
    <property type="protein sequence ID" value="BBO68308.1"/>
    <property type="molecule type" value="Genomic_DNA"/>
</dbReference>
<evidence type="ECO:0000313" key="1">
    <source>
        <dbReference type="EMBL" id="BBO68308.1"/>
    </source>
</evidence>
<dbReference type="KEGG" id="dalk:DSCA_22380"/>
<sequence>MLLMHLKNADSTITRLFITLAAVLLITPIWMPTAHADMVIAPSTIVSNANTHINDDNYRNGRDKDTTVKAIIAYPLDSTCLLIQDASDVRFWESAQLEAETGRFVEALSIRYCYIDDNLIVEFDRAEITAYLEELEIKGDIGVVVEGTFRVTCSEVPLGIDNERSEIVLDIKSSRN</sequence>
<evidence type="ECO:0000313" key="2">
    <source>
        <dbReference type="Proteomes" id="UP000427906"/>
    </source>
</evidence>
<dbReference type="AlphaFoldDB" id="A0A5K7YGZ1"/>
<organism evidence="1 2">
    <name type="scientific">Desulfosarcina alkanivorans</name>
    <dbReference type="NCBI Taxonomy" id="571177"/>
    <lineage>
        <taxon>Bacteria</taxon>
        <taxon>Pseudomonadati</taxon>
        <taxon>Thermodesulfobacteriota</taxon>
        <taxon>Desulfobacteria</taxon>
        <taxon>Desulfobacterales</taxon>
        <taxon>Desulfosarcinaceae</taxon>
        <taxon>Desulfosarcina</taxon>
    </lineage>
</organism>
<accession>A0A5K7YGZ1</accession>